<gene>
    <name evidence="1" type="ORF">SAMN04488515_1167</name>
</gene>
<protein>
    <submittedName>
        <fullName evidence="1">Uncharacterized protein</fullName>
    </submittedName>
</protein>
<name>A0A1I0PFB7_9RHOB</name>
<keyword evidence="2" id="KW-1185">Reference proteome</keyword>
<dbReference type="AlphaFoldDB" id="A0A1I0PFB7"/>
<reference evidence="1 2" key="1">
    <citation type="submission" date="2016-10" db="EMBL/GenBank/DDBJ databases">
        <authorList>
            <person name="de Groot N.N."/>
        </authorList>
    </citation>
    <scope>NUCLEOTIDE SEQUENCE [LARGE SCALE GENOMIC DNA]</scope>
    <source>
        <strain evidence="1 2">DSM 17925</strain>
    </source>
</reference>
<evidence type="ECO:0000313" key="1">
    <source>
        <dbReference type="EMBL" id="SEW12335.1"/>
    </source>
</evidence>
<dbReference type="Proteomes" id="UP000199167">
    <property type="component" value="Unassembled WGS sequence"/>
</dbReference>
<dbReference type="EMBL" id="FOIZ01000001">
    <property type="protein sequence ID" value="SEW12335.1"/>
    <property type="molecule type" value="Genomic_DNA"/>
</dbReference>
<organism evidence="1 2">
    <name type="scientific">Cognatiyoonia koreensis</name>
    <dbReference type="NCBI Taxonomy" id="364200"/>
    <lineage>
        <taxon>Bacteria</taxon>
        <taxon>Pseudomonadati</taxon>
        <taxon>Pseudomonadota</taxon>
        <taxon>Alphaproteobacteria</taxon>
        <taxon>Rhodobacterales</taxon>
        <taxon>Paracoccaceae</taxon>
        <taxon>Cognatiyoonia</taxon>
    </lineage>
</organism>
<sequence>MEGFSAVNLVVFAALNADSFAMFRSRYVPRVHTAGKHNFNYPSKYSDRCNPYFAIFSFSVRRGKHSSSMTATMEPL</sequence>
<proteinExistence type="predicted"/>
<accession>A0A1I0PFB7</accession>
<evidence type="ECO:0000313" key="2">
    <source>
        <dbReference type="Proteomes" id="UP000199167"/>
    </source>
</evidence>